<dbReference type="InterPro" id="IPR052509">
    <property type="entry name" value="Metal_resp_DNA-bind_regulator"/>
</dbReference>
<sequence>MQADALRGHLDGMILAVVEDAPLHGYGICEVLHQQSDGALDVPTGTLYPALRRLERFGYLRSSWAVVGGRRRRTYELTGSGRAELAARQREWRELSGVVGRILGVHPAS</sequence>
<dbReference type="Pfam" id="PF03551">
    <property type="entry name" value="PadR"/>
    <property type="match status" value="1"/>
</dbReference>
<accession>A0A6L9SER5</accession>
<dbReference type="EMBL" id="JAAGOA010000015">
    <property type="protein sequence ID" value="NEE02540.1"/>
    <property type="molecule type" value="Genomic_DNA"/>
</dbReference>
<evidence type="ECO:0000313" key="3">
    <source>
        <dbReference type="Proteomes" id="UP000475214"/>
    </source>
</evidence>
<dbReference type="PANTHER" id="PTHR33169:SF14">
    <property type="entry name" value="TRANSCRIPTIONAL REGULATOR RV3488"/>
    <property type="match status" value="1"/>
</dbReference>
<protein>
    <submittedName>
        <fullName evidence="2">PadR family transcriptional regulator</fullName>
    </submittedName>
</protein>
<dbReference type="InterPro" id="IPR005149">
    <property type="entry name" value="Tscrpt_reg_PadR_N"/>
</dbReference>
<gene>
    <name evidence="2" type="ORF">G1H10_20435</name>
</gene>
<dbReference type="Proteomes" id="UP000475214">
    <property type="component" value="Unassembled WGS sequence"/>
</dbReference>
<dbReference type="PANTHER" id="PTHR33169">
    <property type="entry name" value="PADR-FAMILY TRANSCRIPTIONAL REGULATOR"/>
    <property type="match status" value="1"/>
</dbReference>
<feature type="domain" description="Transcription regulator PadR N-terminal" evidence="1">
    <location>
        <begin position="14"/>
        <end position="86"/>
    </location>
</feature>
<name>A0A6L9SER5_9ACTN</name>
<dbReference type="AlphaFoldDB" id="A0A6L9SER5"/>
<dbReference type="SUPFAM" id="SSF46785">
    <property type="entry name" value="Winged helix' DNA-binding domain"/>
    <property type="match status" value="1"/>
</dbReference>
<dbReference type="Gene3D" id="1.10.10.10">
    <property type="entry name" value="Winged helix-like DNA-binding domain superfamily/Winged helix DNA-binding domain"/>
    <property type="match status" value="1"/>
</dbReference>
<organism evidence="2 3">
    <name type="scientific">Phytoactinopolyspora halotolerans</name>
    <dbReference type="NCBI Taxonomy" id="1981512"/>
    <lineage>
        <taxon>Bacteria</taxon>
        <taxon>Bacillati</taxon>
        <taxon>Actinomycetota</taxon>
        <taxon>Actinomycetes</taxon>
        <taxon>Jiangellales</taxon>
        <taxon>Jiangellaceae</taxon>
        <taxon>Phytoactinopolyspora</taxon>
    </lineage>
</organism>
<evidence type="ECO:0000313" key="2">
    <source>
        <dbReference type="EMBL" id="NEE02540.1"/>
    </source>
</evidence>
<dbReference type="InterPro" id="IPR036390">
    <property type="entry name" value="WH_DNA-bd_sf"/>
</dbReference>
<comment type="caution">
    <text evidence="2">The sequence shown here is derived from an EMBL/GenBank/DDBJ whole genome shotgun (WGS) entry which is preliminary data.</text>
</comment>
<evidence type="ECO:0000259" key="1">
    <source>
        <dbReference type="Pfam" id="PF03551"/>
    </source>
</evidence>
<dbReference type="RefSeq" id="WP_163741193.1">
    <property type="nucleotide sequence ID" value="NZ_JAAGOA010000015.1"/>
</dbReference>
<reference evidence="2 3" key="1">
    <citation type="submission" date="2020-02" db="EMBL/GenBank/DDBJ databases">
        <authorList>
            <person name="Li X.-J."/>
            <person name="Han X.-M."/>
        </authorList>
    </citation>
    <scope>NUCLEOTIDE SEQUENCE [LARGE SCALE GENOMIC DNA]</scope>
    <source>
        <strain evidence="2 3">CCTCC AB 2017055</strain>
    </source>
</reference>
<dbReference type="InterPro" id="IPR036388">
    <property type="entry name" value="WH-like_DNA-bd_sf"/>
</dbReference>
<proteinExistence type="predicted"/>
<keyword evidence="3" id="KW-1185">Reference proteome</keyword>